<name>A0A977SLY4_9CAUD</name>
<dbReference type="Proteomes" id="UP001064695">
    <property type="component" value="Segment"/>
</dbReference>
<organism evidence="1 2">
    <name type="scientific">Bacillus phage vB_BaeroP_SYYB1</name>
    <dbReference type="NCBI Taxonomy" id="2980552"/>
    <lineage>
        <taxon>Viruses</taxon>
        <taxon>Duplodnaviria</taxon>
        <taxon>Heunggongvirae</taxon>
        <taxon>Uroviricota</taxon>
        <taxon>Caudoviricetes</taxon>
        <taxon>Salasmaviridae</taxon>
        <taxon>Tatarstanvirinae</taxon>
        <taxon>Gaunavirus</taxon>
        <taxon>Gaunavirus syybuna</taxon>
    </lineage>
</organism>
<accession>A0A977SLY4</accession>
<proteinExistence type="predicted"/>
<evidence type="ECO:0000313" key="1">
    <source>
        <dbReference type="EMBL" id="UXN78491.1"/>
    </source>
</evidence>
<protein>
    <submittedName>
        <fullName evidence="1">Uncharacterized protein</fullName>
    </submittedName>
</protein>
<keyword evidence="2" id="KW-1185">Reference proteome</keyword>
<evidence type="ECO:0000313" key="2">
    <source>
        <dbReference type="Proteomes" id="UP001064695"/>
    </source>
</evidence>
<dbReference type="EMBL" id="OP433492">
    <property type="protein sequence ID" value="UXN78491.1"/>
    <property type="molecule type" value="Genomic_DNA"/>
</dbReference>
<sequence>MINFKSLELLHESKVVPEPIFRSIELMHQFVNSLITGNADWDEVKFVSDEVQAIYNAAYALYCEDFIKQYVWVIVRDSIKEFIDMFDRICNDNKVLSGNWEWTKCLL</sequence>
<reference evidence="1" key="1">
    <citation type="submission" date="2022-09" db="EMBL/GenBank/DDBJ databases">
        <authorList>
            <person name="Xie Z."/>
            <person name="Yang M."/>
        </authorList>
    </citation>
    <scope>NUCLEOTIDE SEQUENCE</scope>
</reference>
<gene>
    <name evidence="1" type="ORF">SYYB1_2</name>
</gene>